<dbReference type="AlphaFoldDB" id="A0A6M5YZE8"/>
<feature type="chain" id="PRO_5026698399" evidence="1">
    <location>
        <begin position="21"/>
        <end position="234"/>
    </location>
</feature>
<dbReference type="GO" id="GO:0016787">
    <property type="term" value="F:hydrolase activity"/>
    <property type="evidence" value="ECO:0007669"/>
    <property type="project" value="InterPro"/>
</dbReference>
<dbReference type="KEGG" id="ftj:FTUN_7119"/>
<evidence type="ECO:0000313" key="3">
    <source>
        <dbReference type="EMBL" id="QJW99507.1"/>
    </source>
</evidence>
<accession>A0A6M5YZE8</accession>
<reference evidence="4" key="1">
    <citation type="submission" date="2020-05" db="EMBL/GenBank/DDBJ databases">
        <title>Frigoriglobus tundricola gen. nov., sp. nov., a psychrotolerant cellulolytic planctomycete of the family Gemmataceae with two divergent copies of 16S rRNA gene.</title>
        <authorList>
            <person name="Kulichevskaya I.S."/>
            <person name="Ivanova A.A."/>
            <person name="Naumoff D.G."/>
            <person name="Beletsky A.V."/>
            <person name="Rijpstra W.I.C."/>
            <person name="Sinninghe Damste J.S."/>
            <person name="Mardanov A.V."/>
            <person name="Ravin N.V."/>
            <person name="Dedysh S.N."/>
        </authorList>
    </citation>
    <scope>NUCLEOTIDE SEQUENCE [LARGE SCALE GENOMIC DNA]</scope>
    <source>
        <strain evidence="4">PL17</strain>
    </source>
</reference>
<feature type="signal peptide" evidence="1">
    <location>
        <begin position="1"/>
        <end position="20"/>
    </location>
</feature>
<dbReference type="EMBL" id="CP053452">
    <property type="protein sequence ID" value="QJW99507.1"/>
    <property type="molecule type" value="Genomic_DNA"/>
</dbReference>
<organism evidence="3 4">
    <name type="scientific">Frigoriglobus tundricola</name>
    <dbReference type="NCBI Taxonomy" id="2774151"/>
    <lineage>
        <taxon>Bacteria</taxon>
        <taxon>Pseudomonadati</taxon>
        <taxon>Planctomycetota</taxon>
        <taxon>Planctomycetia</taxon>
        <taxon>Gemmatales</taxon>
        <taxon>Gemmataceae</taxon>
        <taxon>Frigoriglobus</taxon>
    </lineage>
</organism>
<feature type="domain" description="3-keto-alpha-glucoside-1,2-lyase/3-keto-2-hydroxy-glucal hydratase" evidence="2">
    <location>
        <begin position="26"/>
        <end position="231"/>
    </location>
</feature>
<dbReference type="Pfam" id="PF06439">
    <property type="entry name" value="3keto-disac_hyd"/>
    <property type="match status" value="1"/>
</dbReference>
<keyword evidence="4" id="KW-1185">Reference proteome</keyword>
<dbReference type="Gene3D" id="2.60.120.560">
    <property type="entry name" value="Exo-inulinase, domain 1"/>
    <property type="match status" value="1"/>
</dbReference>
<dbReference type="InterPro" id="IPR010496">
    <property type="entry name" value="AL/BT2_dom"/>
</dbReference>
<dbReference type="Proteomes" id="UP000503447">
    <property type="component" value="Chromosome"/>
</dbReference>
<protein>
    <submittedName>
        <fullName evidence="3">Putative multi-domain protein</fullName>
    </submittedName>
</protein>
<evidence type="ECO:0000313" key="4">
    <source>
        <dbReference type="Proteomes" id="UP000503447"/>
    </source>
</evidence>
<proteinExistence type="predicted"/>
<dbReference type="RefSeq" id="WP_171474462.1">
    <property type="nucleotide sequence ID" value="NZ_CP053452.2"/>
</dbReference>
<sequence>MFRLFLPAVAVAFAILPAPAADEKPIVAFNGKNLDGWKARDEKKSHWQVCAVGFDAKKPDQLLGGVNNAPAGTGSALANITPGCDIYTEAKFGDVHVEVEFMIPKGSNSGVYLMGEYEVQILDSFGKPDAQLKPGDMGGIYTTAAPKKNVCKKPGEWQTFVIDFQAPKFEGEKKTANAKFVKVTFNDVVIHENVEVKGSTGSGLTGKEHPTGPLMFQGDHGPVAFRTVKITPKK</sequence>
<gene>
    <name evidence="3" type="ORF">FTUN_7119</name>
</gene>
<keyword evidence="1" id="KW-0732">Signal</keyword>
<evidence type="ECO:0000259" key="2">
    <source>
        <dbReference type="Pfam" id="PF06439"/>
    </source>
</evidence>
<evidence type="ECO:0000256" key="1">
    <source>
        <dbReference type="SAM" id="SignalP"/>
    </source>
</evidence>
<name>A0A6M5YZE8_9BACT</name>